<evidence type="ECO:0000313" key="2">
    <source>
        <dbReference type="EMBL" id="XBM00927.1"/>
    </source>
</evidence>
<reference evidence="2" key="1">
    <citation type="submission" date="2024-05" db="EMBL/GenBank/DDBJ databases">
        <authorList>
            <person name="Yang L."/>
            <person name="Pan L."/>
        </authorList>
    </citation>
    <scope>NUCLEOTIDE SEQUENCE</scope>
    <source>
        <strain evidence="2">FCG-7</strain>
    </source>
</reference>
<protein>
    <submittedName>
        <fullName evidence="2">Type VI secretion system protein TssA</fullName>
    </submittedName>
</protein>
<dbReference type="AlphaFoldDB" id="A0AAU7FA49"/>
<proteinExistence type="predicted"/>
<organism evidence="2">
    <name type="scientific">Chitinibacter mangrovi</name>
    <dbReference type="NCBI Taxonomy" id="3153927"/>
    <lineage>
        <taxon>Bacteria</taxon>
        <taxon>Pseudomonadati</taxon>
        <taxon>Pseudomonadota</taxon>
        <taxon>Betaproteobacteria</taxon>
        <taxon>Neisseriales</taxon>
        <taxon>Chitinibacteraceae</taxon>
        <taxon>Chitinibacter</taxon>
    </lineage>
</organism>
<evidence type="ECO:0000259" key="1">
    <source>
        <dbReference type="Pfam" id="PF06812"/>
    </source>
</evidence>
<name>A0AAU7FA49_9NEIS</name>
<sequence>MNSDEILALAETSNSEHPCGINLEYSAEFFSLEALVQGTPEQQFGDTIIPAIEPDWIKARQQCVSLIQQSKDLRLVTVFTRSLIATEGLDLLLPSLGLIEQLLTKYWWHLHPELEDGDSTFRLNALGAINDNDFLLRQLRLTPVLPLRGHDVIRIIDIEQLHTAHQHSKLQLGELQQHIQAQPDAARALSRTLNDCIACCQRIDDILENHVSTHSSVTENLQQLLRVVLHHLPSEAPTPVAGNQQIDATQTQTIIAESTIRAASGQIQSRADIVQQIDQMCDYLAKHEPSNPAPLLLRRAQKILSMDFLQLMNELNPDGVSQIEHLAGLNR</sequence>
<dbReference type="InterPro" id="IPR010657">
    <property type="entry name" value="ImpA_N"/>
</dbReference>
<dbReference type="InterPro" id="IPR017740">
    <property type="entry name" value="TssA-like"/>
</dbReference>
<dbReference type="KEGG" id="cmav:ABHF33_01185"/>
<accession>A0AAU7FA49</accession>
<dbReference type="RefSeq" id="WP_348945254.1">
    <property type="nucleotide sequence ID" value="NZ_CP157355.1"/>
</dbReference>
<dbReference type="PANTHER" id="PTHR37951:SF1">
    <property type="entry name" value="TYPE VI SECRETION SYSTEM COMPONENT TSSA1"/>
    <property type="match status" value="1"/>
</dbReference>
<dbReference type="Pfam" id="PF06812">
    <property type="entry name" value="ImpA_N"/>
    <property type="match status" value="1"/>
</dbReference>
<feature type="domain" description="ImpA N-terminal" evidence="1">
    <location>
        <begin position="15"/>
        <end position="130"/>
    </location>
</feature>
<dbReference type="PANTHER" id="PTHR37951">
    <property type="entry name" value="CYTOPLASMIC PROTEIN-RELATED"/>
    <property type="match status" value="1"/>
</dbReference>
<gene>
    <name evidence="2" type="primary">tssA</name>
    <name evidence="2" type="ORF">ABHF33_01185</name>
</gene>
<dbReference type="NCBIfam" id="TIGR03363">
    <property type="entry name" value="VI_chp_8"/>
    <property type="match status" value="1"/>
</dbReference>
<dbReference type="EMBL" id="CP157355">
    <property type="protein sequence ID" value="XBM00927.1"/>
    <property type="molecule type" value="Genomic_DNA"/>
</dbReference>